<dbReference type="InterPro" id="IPR035965">
    <property type="entry name" value="PAS-like_dom_sf"/>
</dbReference>
<feature type="region of interest" description="Disordered" evidence="3">
    <location>
        <begin position="576"/>
        <end position="597"/>
    </location>
</feature>
<reference evidence="8 9" key="1">
    <citation type="submission" date="2013-04" db="EMBL/GenBank/DDBJ databases">
        <title>Oceanococcus atlanticus 22II-S10r2 Genome Sequencing.</title>
        <authorList>
            <person name="Lai Q."/>
            <person name="Li G."/>
            <person name="Shao Z."/>
        </authorList>
    </citation>
    <scope>NUCLEOTIDE SEQUENCE [LARGE SCALE GENOMIC DNA]</scope>
    <source>
        <strain evidence="8 9">22II-S10r2</strain>
    </source>
</reference>
<dbReference type="NCBIfam" id="TIGR00229">
    <property type="entry name" value="sensory_box"/>
    <property type="match status" value="1"/>
</dbReference>
<dbReference type="SUPFAM" id="SSF55785">
    <property type="entry name" value="PYP-like sensor domain (PAS domain)"/>
    <property type="match status" value="2"/>
</dbReference>
<organism evidence="8 9">
    <name type="scientific">Oceanococcus atlanticus</name>
    <dbReference type="NCBI Taxonomy" id="1317117"/>
    <lineage>
        <taxon>Bacteria</taxon>
        <taxon>Pseudomonadati</taxon>
        <taxon>Pseudomonadota</taxon>
        <taxon>Gammaproteobacteria</taxon>
        <taxon>Chromatiales</taxon>
        <taxon>Oceanococcaceae</taxon>
        <taxon>Oceanococcus</taxon>
    </lineage>
</organism>
<dbReference type="NCBIfam" id="TIGR00254">
    <property type="entry name" value="GGDEF"/>
    <property type="match status" value="1"/>
</dbReference>
<feature type="domain" description="PAS" evidence="5">
    <location>
        <begin position="276"/>
        <end position="317"/>
    </location>
</feature>
<dbReference type="SMART" id="SM00267">
    <property type="entry name" value="GGDEF"/>
    <property type="match status" value="1"/>
</dbReference>
<evidence type="ECO:0000313" key="8">
    <source>
        <dbReference type="EMBL" id="ORE86065.1"/>
    </source>
</evidence>
<dbReference type="InterPro" id="IPR058544">
    <property type="entry name" value="ETR1_N"/>
</dbReference>
<accession>A0A1Y1SCN4</accession>
<evidence type="ECO:0000256" key="3">
    <source>
        <dbReference type="SAM" id="MobiDB-lite"/>
    </source>
</evidence>
<dbReference type="SUPFAM" id="SSF55073">
    <property type="entry name" value="Nucleotide cyclase"/>
    <property type="match status" value="1"/>
</dbReference>
<dbReference type="GO" id="GO:0016301">
    <property type="term" value="F:kinase activity"/>
    <property type="evidence" value="ECO:0007669"/>
    <property type="project" value="UniProtKB-KW"/>
</dbReference>
<dbReference type="SMART" id="SM00086">
    <property type="entry name" value="PAC"/>
    <property type="match status" value="2"/>
</dbReference>
<dbReference type="InterPro" id="IPR013655">
    <property type="entry name" value="PAS_fold_3"/>
</dbReference>
<keyword evidence="8" id="KW-0808">Transferase</keyword>
<feature type="transmembrane region" description="Helical" evidence="4">
    <location>
        <begin position="63"/>
        <end position="86"/>
    </location>
</feature>
<comment type="caution">
    <text evidence="8">The sequence shown here is derived from an EMBL/GenBank/DDBJ whole genome shotgun (WGS) entry which is preliminary data.</text>
</comment>
<feature type="compositionally biased region" description="Polar residues" evidence="3">
    <location>
        <begin position="585"/>
        <end position="597"/>
    </location>
</feature>
<dbReference type="Proteomes" id="UP000192342">
    <property type="component" value="Unassembled WGS sequence"/>
</dbReference>
<dbReference type="InterPro" id="IPR052155">
    <property type="entry name" value="Biofilm_reg_signaling"/>
</dbReference>
<dbReference type="FunFam" id="3.30.70.270:FF:000001">
    <property type="entry name" value="Diguanylate cyclase domain protein"/>
    <property type="match status" value="1"/>
</dbReference>
<feature type="transmembrane region" description="Helical" evidence="4">
    <location>
        <begin position="26"/>
        <end position="51"/>
    </location>
</feature>
<dbReference type="Pfam" id="PF00990">
    <property type="entry name" value="GGDEF"/>
    <property type="match status" value="1"/>
</dbReference>
<dbReference type="CDD" id="cd01949">
    <property type="entry name" value="GGDEF"/>
    <property type="match status" value="1"/>
</dbReference>
<evidence type="ECO:0000256" key="1">
    <source>
        <dbReference type="ARBA" id="ARBA00001946"/>
    </source>
</evidence>
<dbReference type="STRING" id="1317117.ATO7_12248"/>
<evidence type="ECO:0000259" key="5">
    <source>
        <dbReference type="PROSITE" id="PS50112"/>
    </source>
</evidence>
<dbReference type="Pfam" id="PF13426">
    <property type="entry name" value="PAS_9"/>
    <property type="match status" value="1"/>
</dbReference>
<keyword evidence="2" id="KW-0175">Coiled coil</keyword>
<proteinExistence type="predicted"/>
<dbReference type="PROSITE" id="PS50887">
    <property type="entry name" value="GGDEF"/>
    <property type="match status" value="1"/>
</dbReference>
<evidence type="ECO:0000256" key="2">
    <source>
        <dbReference type="SAM" id="Coils"/>
    </source>
</evidence>
<dbReference type="PANTHER" id="PTHR44757">
    <property type="entry name" value="DIGUANYLATE CYCLASE DGCP"/>
    <property type="match status" value="1"/>
</dbReference>
<evidence type="ECO:0000313" key="9">
    <source>
        <dbReference type="Proteomes" id="UP000192342"/>
    </source>
</evidence>
<evidence type="ECO:0000259" key="6">
    <source>
        <dbReference type="PROSITE" id="PS50113"/>
    </source>
</evidence>
<keyword evidence="8" id="KW-0418">Kinase</keyword>
<feature type="domain" description="PAS" evidence="5">
    <location>
        <begin position="149"/>
        <end position="219"/>
    </location>
</feature>
<dbReference type="OrthoDB" id="9812260at2"/>
<evidence type="ECO:0000256" key="4">
    <source>
        <dbReference type="SAM" id="Phobius"/>
    </source>
</evidence>
<dbReference type="Pfam" id="PF08447">
    <property type="entry name" value="PAS_3"/>
    <property type="match status" value="1"/>
</dbReference>
<comment type="cofactor">
    <cofactor evidence="1">
        <name>Mg(2+)</name>
        <dbReference type="ChEBI" id="CHEBI:18420"/>
    </cofactor>
</comment>
<dbReference type="InterPro" id="IPR001610">
    <property type="entry name" value="PAC"/>
</dbReference>
<name>A0A1Y1SCN4_9GAMM</name>
<dbReference type="SMART" id="SM00091">
    <property type="entry name" value="PAS"/>
    <property type="match status" value="2"/>
</dbReference>
<dbReference type="Gene3D" id="3.30.70.270">
    <property type="match status" value="1"/>
</dbReference>
<dbReference type="EMBL" id="AQQV01000003">
    <property type="protein sequence ID" value="ORE86065.1"/>
    <property type="molecule type" value="Genomic_DNA"/>
</dbReference>
<dbReference type="PROSITE" id="PS50113">
    <property type="entry name" value="PAC"/>
    <property type="match status" value="2"/>
</dbReference>
<feature type="transmembrane region" description="Helical" evidence="4">
    <location>
        <begin position="98"/>
        <end position="119"/>
    </location>
</feature>
<dbReference type="CDD" id="cd00130">
    <property type="entry name" value="PAS"/>
    <property type="match status" value="2"/>
</dbReference>
<dbReference type="Gene3D" id="3.30.450.20">
    <property type="entry name" value="PAS domain"/>
    <property type="match status" value="2"/>
</dbReference>
<feature type="domain" description="PAC" evidence="6">
    <location>
        <begin position="354"/>
        <end position="407"/>
    </location>
</feature>
<keyword evidence="9" id="KW-1185">Reference proteome</keyword>
<feature type="domain" description="PAC" evidence="6">
    <location>
        <begin position="223"/>
        <end position="275"/>
    </location>
</feature>
<dbReference type="InterPro" id="IPR000700">
    <property type="entry name" value="PAS-assoc_C"/>
</dbReference>
<dbReference type="InterPro" id="IPR000014">
    <property type="entry name" value="PAS"/>
</dbReference>
<keyword evidence="4" id="KW-0812">Transmembrane</keyword>
<evidence type="ECO:0000259" key="7">
    <source>
        <dbReference type="PROSITE" id="PS50887"/>
    </source>
</evidence>
<dbReference type="InterPro" id="IPR000160">
    <property type="entry name" value="GGDEF_dom"/>
</dbReference>
<dbReference type="AlphaFoldDB" id="A0A1Y1SCN4"/>
<keyword evidence="4" id="KW-1133">Transmembrane helix</keyword>
<feature type="domain" description="GGDEF" evidence="7">
    <location>
        <begin position="439"/>
        <end position="573"/>
    </location>
</feature>
<sequence>MALSEFMQANSGFLPHGYCLLWKPGLLWTLVGSDIVIALSYFSIPMALLWFTRKQPDLKFRGIFLMFGAFITACGVTHVIEIINIWRPMYATSAGVKFFTALVSVMTASVLWFLVPKASTFIDDHRRMKDELAARNDELQDALDKMQESEKRFRLTQAAAPIGVATVSTKGQFVTVNKALADMLGYSEAGLTALTFQEITHPDDLGADLAYVQALLDGQRDTYRMEKRYYHRHGHIIYIQLDVSIVRDESNRPLHFISMIQDITQQKFNEAALRRSRTKFKKLLENLPTAVVVHNYDTSVEYGNPTAKRLLGMSQADRDVPLNRNWRLLNEDRRVLEAHEFPVPRVIKSGRPIRDATLGIEHPNQPNPTWVKVDAFPMPGDEDDHPQVVVAFTDITDRKALQDKLSLQARTDALTGLFNRRHFMAELDQEFARALRFEQDLALLMLDLDHFKQINDTHGHPVGDQVLRIVGDTMRQLMRKTDVAARIGGEEFVLLLPQIDANKAVEAAQRLRLAMQEKELPLASGVTLHWTVSIGLASLHPGDITPTDLLRRADEALYQAKDQGRNRVCRALEPSNRNVRRLNTQRRSNNSDSPDVS</sequence>
<gene>
    <name evidence="8" type="ORF">ATO7_12248</name>
</gene>
<dbReference type="InterPro" id="IPR029787">
    <property type="entry name" value="Nucleotide_cyclase"/>
</dbReference>
<feature type="coiled-coil region" evidence="2">
    <location>
        <begin position="122"/>
        <end position="156"/>
    </location>
</feature>
<dbReference type="PANTHER" id="PTHR44757:SF2">
    <property type="entry name" value="BIOFILM ARCHITECTURE MAINTENANCE PROTEIN MBAA"/>
    <property type="match status" value="1"/>
</dbReference>
<protein>
    <submittedName>
        <fullName evidence="8">Multi-sensor hybrid histidine kinase</fullName>
    </submittedName>
</protein>
<dbReference type="InterPro" id="IPR043128">
    <property type="entry name" value="Rev_trsase/Diguanyl_cyclase"/>
</dbReference>
<dbReference type="PROSITE" id="PS50112">
    <property type="entry name" value="PAS"/>
    <property type="match status" value="2"/>
</dbReference>
<keyword evidence="4" id="KW-0472">Membrane</keyword>
<dbReference type="RefSeq" id="WP_083562130.1">
    <property type="nucleotide sequence ID" value="NZ_AQQV01000003.1"/>
</dbReference>
<dbReference type="Pfam" id="PF25487">
    <property type="entry name" value="ETR1_N"/>
    <property type="match status" value="1"/>
</dbReference>